<evidence type="ECO:0000313" key="14">
    <source>
        <dbReference type="Proteomes" id="UP000800036"/>
    </source>
</evidence>
<dbReference type="SMART" id="SM00647">
    <property type="entry name" value="IBR"/>
    <property type="match status" value="1"/>
</dbReference>
<evidence type="ECO:0000256" key="3">
    <source>
        <dbReference type="ARBA" id="ARBA00022679"/>
    </source>
</evidence>
<evidence type="ECO:0000256" key="5">
    <source>
        <dbReference type="ARBA" id="ARBA00022737"/>
    </source>
</evidence>
<evidence type="ECO:0000256" key="8">
    <source>
        <dbReference type="ARBA" id="ARBA00022833"/>
    </source>
</evidence>
<keyword evidence="14" id="KW-1185">Reference proteome</keyword>
<protein>
    <recommendedName>
        <fullName evidence="2">RBR-type E3 ubiquitin transferase</fullName>
        <ecNumber evidence="2">2.3.2.31</ecNumber>
    </recommendedName>
</protein>
<sequence>METPRTDRTSSSEGKQRQKTVFSPLLASFPEAGTSLSIEKAEMLSMLDRYLSANLFAPPRSTLVPDGPVNDSHSEDDSEVDPGLAQAPVSPNTRRKTYECSVCTEQLPRSAFLRRNQLPATCHGHLLLSKRRSGNTSSETDAPPATPEAVCRSCLSRYLVEQFRTRGADRVQCIKTGCVPPSADLAWKYFALPFLPAEVQEAFGEELARGVYSKDRWVCPASCAIEEGWIATPEQTSGWPHVECPTCQGTFCARCRVQWHASLSCKNYQRAKRWEKHLPQSTLSSPAPPSPSFSASAPSIVTSTESEDTIQHRNTHAYKNKWANYRSVLEMQHRGARLCPRCQTPIIKDGGCGHMTCAKCDLHFKWGQAEKVYAVKRENVVAKRVRAGPVRYAGAWVWRRRRQWGLWKEKRRWKKGYACGVGEVMEGEGYEGYEGEERDAEDEDEVDDEVEYDNDNGEEEVDAEETDRDNHRRPVRRMKFWKLWGVRA</sequence>
<keyword evidence="3" id="KW-0808">Transferase</keyword>
<evidence type="ECO:0000259" key="11">
    <source>
        <dbReference type="PROSITE" id="PS50114"/>
    </source>
</evidence>
<dbReference type="CDD" id="cd20336">
    <property type="entry name" value="Rcat_RBR"/>
    <property type="match status" value="1"/>
</dbReference>
<dbReference type="InterPro" id="IPR044066">
    <property type="entry name" value="TRIAD_supradom"/>
</dbReference>
<evidence type="ECO:0000256" key="7">
    <source>
        <dbReference type="ARBA" id="ARBA00022786"/>
    </source>
</evidence>
<reference evidence="13" key="1">
    <citation type="journal article" date="2020" name="Stud. Mycol.">
        <title>101 Dothideomycetes genomes: a test case for predicting lifestyles and emergence of pathogens.</title>
        <authorList>
            <person name="Haridas S."/>
            <person name="Albert R."/>
            <person name="Binder M."/>
            <person name="Bloem J."/>
            <person name="Labutti K."/>
            <person name="Salamov A."/>
            <person name="Andreopoulos B."/>
            <person name="Baker S."/>
            <person name="Barry K."/>
            <person name="Bills G."/>
            <person name="Bluhm B."/>
            <person name="Cannon C."/>
            <person name="Castanera R."/>
            <person name="Culley D."/>
            <person name="Daum C."/>
            <person name="Ezra D."/>
            <person name="Gonzalez J."/>
            <person name="Henrissat B."/>
            <person name="Kuo A."/>
            <person name="Liang C."/>
            <person name="Lipzen A."/>
            <person name="Lutzoni F."/>
            <person name="Magnuson J."/>
            <person name="Mondo S."/>
            <person name="Nolan M."/>
            <person name="Ohm R."/>
            <person name="Pangilinan J."/>
            <person name="Park H.-J."/>
            <person name="Ramirez L."/>
            <person name="Alfaro M."/>
            <person name="Sun H."/>
            <person name="Tritt A."/>
            <person name="Yoshinaga Y."/>
            <person name="Zwiers L.-H."/>
            <person name="Turgeon B."/>
            <person name="Goodwin S."/>
            <person name="Spatafora J."/>
            <person name="Crous P."/>
            <person name="Grigoriev I."/>
        </authorList>
    </citation>
    <scope>NUCLEOTIDE SEQUENCE</scope>
    <source>
        <strain evidence="13">CBS 107.79</strain>
    </source>
</reference>
<dbReference type="PROSITE" id="PS51873">
    <property type="entry name" value="TRIAD"/>
    <property type="match status" value="1"/>
</dbReference>
<dbReference type="GO" id="GO:0016567">
    <property type="term" value="P:protein ubiquitination"/>
    <property type="evidence" value="ECO:0007669"/>
    <property type="project" value="InterPro"/>
</dbReference>
<evidence type="ECO:0000256" key="9">
    <source>
        <dbReference type="PROSITE-ProRule" id="PRU00094"/>
    </source>
</evidence>
<dbReference type="OrthoDB" id="3798970at2759"/>
<dbReference type="Proteomes" id="UP000800036">
    <property type="component" value="Unassembled WGS sequence"/>
</dbReference>
<comment type="catalytic activity">
    <reaction evidence="1">
        <text>[E2 ubiquitin-conjugating enzyme]-S-ubiquitinyl-L-cysteine + [acceptor protein]-L-lysine = [E2 ubiquitin-conjugating enzyme]-L-cysteine + [acceptor protein]-N(6)-ubiquitinyl-L-lysine.</text>
        <dbReference type="EC" id="2.3.2.31"/>
    </reaction>
</comment>
<dbReference type="GO" id="GO:0061630">
    <property type="term" value="F:ubiquitin protein ligase activity"/>
    <property type="evidence" value="ECO:0007669"/>
    <property type="project" value="UniProtKB-EC"/>
</dbReference>
<evidence type="ECO:0000256" key="10">
    <source>
        <dbReference type="SAM" id="MobiDB-lite"/>
    </source>
</evidence>
<proteinExistence type="predicted"/>
<keyword evidence="7" id="KW-0833">Ubl conjugation pathway</keyword>
<dbReference type="GO" id="GO:0006355">
    <property type="term" value="P:regulation of DNA-templated transcription"/>
    <property type="evidence" value="ECO:0007669"/>
    <property type="project" value="InterPro"/>
</dbReference>
<dbReference type="InterPro" id="IPR000679">
    <property type="entry name" value="Znf_GATA"/>
</dbReference>
<feature type="region of interest" description="Disordered" evidence="10">
    <location>
        <begin position="1"/>
        <end position="24"/>
    </location>
</feature>
<dbReference type="EC" id="2.3.2.31" evidence="2"/>
<dbReference type="Gene3D" id="1.20.120.1750">
    <property type="match status" value="1"/>
</dbReference>
<dbReference type="SUPFAM" id="SSF57850">
    <property type="entry name" value="RING/U-box"/>
    <property type="match status" value="2"/>
</dbReference>
<evidence type="ECO:0000256" key="6">
    <source>
        <dbReference type="ARBA" id="ARBA00022771"/>
    </source>
</evidence>
<accession>A0A6A5V5Y5</accession>
<dbReference type="EMBL" id="ML976693">
    <property type="protein sequence ID" value="KAF1971442.1"/>
    <property type="molecule type" value="Genomic_DNA"/>
</dbReference>
<feature type="region of interest" description="Disordered" evidence="10">
    <location>
        <begin position="432"/>
        <end position="471"/>
    </location>
</feature>
<evidence type="ECO:0000256" key="1">
    <source>
        <dbReference type="ARBA" id="ARBA00001798"/>
    </source>
</evidence>
<keyword evidence="5" id="KW-0677">Repeat</keyword>
<keyword evidence="4" id="KW-0479">Metal-binding</keyword>
<dbReference type="GO" id="GO:0008270">
    <property type="term" value="F:zinc ion binding"/>
    <property type="evidence" value="ECO:0007669"/>
    <property type="project" value="UniProtKB-KW"/>
</dbReference>
<feature type="region of interest" description="Disordered" evidence="10">
    <location>
        <begin position="61"/>
        <end position="91"/>
    </location>
</feature>
<feature type="domain" description="RING-type" evidence="12">
    <location>
        <begin position="96"/>
        <end position="387"/>
    </location>
</feature>
<evidence type="ECO:0000313" key="13">
    <source>
        <dbReference type="EMBL" id="KAF1971442.1"/>
    </source>
</evidence>
<dbReference type="Pfam" id="PF22191">
    <property type="entry name" value="IBR_1"/>
    <property type="match status" value="1"/>
</dbReference>
<feature type="domain" description="GATA-type" evidence="11">
    <location>
        <begin position="339"/>
        <end position="384"/>
    </location>
</feature>
<dbReference type="InterPro" id="IPR031127">
    <property type="entry name" value="E3_UB_ligase_RBR"/>
</dbReference>
<organism evidence="13 14">
    <name type="scientific">Bimuria novae-zelandiae CBS 107.79</name>
    <dbReference type="NCBI Taxonomy" id="1447943"/>
    <lineage>
        <taxon>Eukaryota</taxon>
        <taxon>Fungi</taxon>
        <taxon>Dikarya</taxon>
        <taxon>Ascomycota</taxon>
        <taxon>Pezizomycotina</taxon>
        <taxon>Dothideomycetes</taxon>
        <taxon>Pleosporomycetidae</taxon>
        <taxon>Pleosporales</taxon>
        <taxon>Massarineae</taxon>
        <taxon>Didymosphaeriaceae</taxon>
        <taxon>Bimuria</taxon>
    </lineage>
</organism>
<dbReference type="AlphaFoldDB" id="A0A6A5V5Y5"/>
<feature type="region of interest" description="Disordered" evidence="10">
    <location>
        <begin position="279"/>
        <end position="313"/>
    </location>
</feature>
<gene>
    <name evidence="13" type="ORF">BU23DRAFT_569940</name>
</gene>
<keyword evidence="8" id="KW-0862">Zinc</keyword>
<feature type="compositionally biased region" description="Acidic residues" evidence="10">
    <location>
        <begin position="432"/>
        <end position="467"/>
    </location>
</feature>
<dbReference type="PANTHER" id="PTHR11685">
    <property type="entry name" value="RBR FAMILY RING FINGER AND IBR DOMAIN-CONTAINING"/>
    <property type="match status" value="1"/>
</dbReference>
<evidence type="ECO:0000256" key="4">
    <source>
        <dbReference type="ARBA" id="ARBA00022723"/>
    </source>
</evidence>
<feature type="compositionally biased region" description="Basic and acidic residues" evidence="10">
    <location>
        <begin position="1"/>
        <end position="16"/>
    </location>
</feature>
<dbReference type="Pfam" id="PF01485">
    <property type="entry name" value="IBR"/>
    <property type="match status" value="1"/>
</dbReference>
<dbReference type="GO" id="GO:0043565">
    <property type="term" value="F:sequence-specific DNA binding"/>
    <property type="evidence" value="ECO:0007669"/>
    <property type="project" value="InterPro"/>
</dbReference>
<dbReference type="InterPro" id="IPR002867">
    <property type="entry name" value="IBR_dom"/>
</dbReference>
<evidence type="ECO:0000259" key="12">
    <source>
        <dbReference type="PROSITE" id="PS51873"/>
    </source>
</evidence>
<dbReference type="PROSITE" id="PS50114">
    <property type="entry name" value="GATA_ZN_FINGER_2"/>
    <property type="match status" value="1"/>
</dbReference>
<evidence type="ECO:0000256" key="2">
    <source>
        <dbReference type="ARBA" id="ARBA00012251"/>
    </source>
</evidence>
<keyword evidence="6 9" id="KW-0863">Zinc-finger</keyword>
<name>A0A6A5V5Y5_9PLEO</name>